<keyword evidence="2" id="KW-1185">Reference proteome</keyword>
<dbReference type="PROSITE" id="PS51257">
    <property type="entry name" value="PROKAR_LIPOPROTEIN"/>
    <property type="match status" value="1"/>
</dbReference>
<comment type="caution">
    <text evidence="1">The sequence shown here is derived from an EMBL/GenBank/DDBJ whole genome shotgun (WGS) entry which is preliminary data.</text>
</comment>
<name>A0ABP9K365_9SPHN</name>
<sequence>MGLFRTITCTGTALLLGACGSGPDANMPGNTADESAYSGISEDEAIQLVGTEPFWGGTVERGAFTYTTPENIDGIPIAVTRFAGRGGLSFSGEVDGQSVDLAITPGDCSDGMSDRIYPYNATLQIGAEQRYGCAFVEGDDLGEP</sequence>
<dbReference type="Proteomes" id="UP001500518">
    <property type="component" value="Unassembled WGS sequence"/>
</dbReference>
<protein>
    <submittedName>
        <fullName evidence="1">Membrane protein</fullName>
    </submittedName>
</protein>
<evidence type="ECO:0000313" key="2">
    <source>
        <dbReference type="Proteomes" id="UP001500518"/>
    </source>
</evidence>
<dbReference type="EMBL" id="BAABHV010000005">
    <property type="protein sequence ID" value="GAA5048594.1"/>
    <property type="molecule type" value="Genomic_DNA"/>
</dbReference>
<organism evidence="1 2">
    <name type="scientific">Erythrobacter westpacificensis</name>
    <dbReference type="NCBI Taxonomy" id="1055231"/>
    <lineage>
        <taxon>Bacteria</taxon>
        <taxon>Pseudomonadati</taxon>
        <taxon>Pseudomonadota</taxon>
        <taxon>Alphaproteobacteria</taxon>
        <taxon>Sphingomonadales</taxon>
        <taxon>Erythrobacteraceae</taxon>
        <taxon>Erythrobacter/Porphyrobacter group</taxon>
        <taxon>Erythrobacter</taxon>
    </lineage>
</organism>
<evidence type="ECO:0000313" key="1">
    <source>
        <dbReference type="EMBL" id="GAA5048594.1"/>
    </source>
</evidence>
<gene>
    <name evidence="1" type="ORF">GCM10023208_05920</name>
</gene>
<accession>A0ABP9K365</accession>
<dbReference type="RefSeq" id="WP_346031651.1">
    <property type="nucleotide sequence ID" value="NZ_BAABHV010000005.1"/>
</dbReference>
<proteinExistence type="predicted"/>
<reference evidence="2" key="1">
    <citation type="journal article" date="2019" name="Int. J. Syst. Evol. Microbiol.">
        <title>The Global Catalogue of Microorganisms (GCM) 10K type strain sequencing project: providing services to taxonomists for standard genome sequencing and annotation.</title>
        <authorList>
            <consortium name="The Broad Institute Genomics Platform"/>
            <consortium name="The Broad Institute Genome Sequencing Center for Infectious Disease"/>
            <person name="Wu L."/>
            <person name="Ma J."/>
        </authorList>
    </citation>
    <scope>NUCLEOTIDE SEQUENCE [LARGE SCALE GENOMIC DNA]</scope>
    <source>
        <strain evidence="2">JCM 18014</strain>
    </source>
</reference>